<keyword evidence="4" id="KW-0325">Glycoprotein</keyword>
<accession>A0A8T1SZ06</accession>
<dbReference type="AlphaFoldDB" id="A0A8T1SZ06"/>
<evidence type="ECO:0000313" key="7">
    <source>
        <dbReference type="Proteomes" id="UP000765507"/>
    </source>
</evidence>
<gene>
    <name evidence="6" type="primary">ORM2</name>
    <name evidence="6" type="ORF">G0U57_018062</name>
</gene>
<keyword evidence="7" id="KW-1185">Reference proteome</keyword>
<dbReference type="PANTHER" id="PTHR11967:SF2">
    <property type="entry name" value="ALPHA-1-ACID GLYCOPROTEIN 1"/>
    <property type="match status" value="1"/>
</dbReference>
<comment type="caution">
    <text evidence="6">The sequence shown here is derived from an EMBL/GenBank/DDBJ whole genome shotgun (WGS) entry which is preliminary data.</text>
</comment>
<keyword evidence="3" id="KW-0732">Signal</keyword>
<evidence type="ECO:0000256" key="1">
    <source>
        <dbReference type="ARBA" id="ARBA00004613"/>
    </source>
</evidence>
<evidence type="ECO:0000256" key="3">
    <source>
        <dbReference type="ARBA" id="ARBA00022729"/>
    </source>
</evidence>
<dbReference type="Gene3D" id="2.40.128.20">
    <property type="match status" value="1"/>
</dbReference>
<organism evidence="6 7">
    <name type="scientific">Chelydra serpentina</name>
    <name type="common">Snapping turtle</name>
    <name type="synonym">Testudo serpentina</name>
    <dbReference type="NCBI Taxonomy" id="8475"/>
    <lineage>
        <taxon>Eukaryota</taxon>
        <taxon>Metazoa</taxon>
        <taxon>Chordata</taxon>
        <taxon>Craniata</taxon>
        <taxon>Vertebrata</taxon>
        <taxon>Euteleostomi</taxon>
        <taxon>Archelosauria</taxon>
        <taxon>Testudinata</taxon>
        <taxon>Testudines</taxon>
        <taxon>Cryptodira</taxon>
        <taxon>Durocryptodira</taxon>
        <taxon>Americhelydia</taxon>
        <taxon>Chelydroidea</taxon>
        <taxon>Chelydridae</taxon>
        <taxon>Chelydra</taxon>
    </lineage>
</organism>
<evidence type="ECO:0000256" key="2">
    <source>
        <dbReference type="ARBA" id="ARBA00022525"/>
    </source>
</evidence>
<sequence length="219" mass="24473">QLVSLLPLLLTSLQKEIMALACVAIILGLAHLLTAKPLDCEPLVPETIDNATMTKLLGKWFYIAGASQHPATLKQLELIKNAYYFMYPSNHQDTFLVTEVMRVNDKCVVDNSSYISVIRDNFTMILHGENESSVAQLIKSSFEDTMTLYHIDGTHKGLSISVRAQNMSTEQLEEFKTQVACLGLKEEETFYTTAKDLCPMEEEGNDKKHSVEVVEPSLG</sequence>
<dbReference type="InterPro" id="IPR000566">
    <property type="entry name" value="Lipocln_cytosolic_FA-bd_dom"/>
</dbReference>
<evidence type="ECO:0000256" key="4">
    <source>
        <dbReference type="ARBA" id="ARBA00023180"/>
    </source>
</evidence>
<dbReference type="InterPro" id="IPR012674">
    <property type="entry name" value="Calycin"/>
</dbReference>
<dbReference type="SUPFAM" id="SSF50814">
    <property type="entry name" value="Lipocalins"/>
    <property type="match status" value="1"/>
</dbReference>
<dbReference type="Pfam" id="PF00061">
    <property type="entry name" value="Lipocalin"/>
    <property type="match status" value="1"/>
</dbReference>
<keyword evidence="2" id="KW-0964">Secreted</keyword>
<dbReference type="EMBL" id="JAHGAV010000064">
    <property type="protein sequence ID" value="KAG6933927.1"/>
    <property type="molecule type" value="Genomic_DNA"/>
</dbReference>
<comment type="subcellular location">
    <subcellularLocation>
        <location evidence="1">Secreted</location>
    </subcellularLocation>
</comment>
<name>A0A8T1SZ06_CHESE</name>
<dbReference type="OrthoDB" id="9393849at2759"/>
<evidence type="ECO:0000259" key="5">
    <source>
        <dbReference type="Pfam" id="PF00061"/>
    </source>
</evidence>
<dbReference type="GO" id="GO:0005615">
    <property type="term" value="C:extracellular space"/>
    <property type="evidence" value="ECO:0007669"/>
    <property type="project" value="TreeGrafter"/>
</dbReference>
<dbReference type="Proteomes" id="UP000765507">
    <property type="component" value="Unassembled WGS sequence"/>
</dbReference>
<feature type="domain" description="Lipocalin/cytosolic fatty-acid binding" evidence="5">
    <location>
        <begin position="58"/>
        <end position="196"/>
    </location>
</feature>
<evidence type="ECO:0000313" key="6">
    <source>
        <dbReference type="EMBL" id="KAG6933927.1"/>
    </source>
</evidence>
<proteinExistence type="predicted"/>
<dbReference type="PANTHER" id="PTHR11967">
    <property type="entry name" value="ALPHA-1-ACID GLYCOPROTEIN"/>
    <property type="match status" value="1"/>
</dbReference>
<reference evidence="6 7" key="1">
    <citation type="journal article" date="2020" name="G3 (Bethesda)">
        <title>Draft Genome of the Common Snapping Turtle, Chelydra serpentina, a Model for Phenotypic Plasticity in Reptiles.</title>
        <authorList>
            <person name="Das D."/>
            <person name="Singh S.K."/>
            <person name="Bierstedt J."/>
            <person name="Erickson A."/>
            <person name="Galli G.L.J."/>
            <person name="Crossley D.A. 2nd"/>
            <person name="Rhen T."/>
        </authorList>
    </citation>
    <scope>NUCLEOTIDE SEQUENCE [LARGE SCALE GENOMIC DNA]</scope>
    <source>
        <strain evidence="6">KW</strain>
    </source>
</reference>
<feature type="non-terminal residue" evidence="6">
    <location>
        <position position="1"/>
    </location>
</feature>
<protein>
    <submittedName>
        <fullName evidence="6">Alpha-1-acid glycoprotein 2</fullName>
    </submittedName>
</protein>